<dbReference type="Gene3D" id="1.10.630.10">
    <property type="entry name" value="Cytochrome P450"/>
    <property type="match status" value="1"/>
</dbReference>
<evidence type="ECO:0000256" key="3">
    <source>
        <dbReference type="ARBA" id="ARBA00022723"/>
    </source>
</evidence>
<proteinExistence type="inferred from homology"/>
<accession>A0A7W8A0L4</accession>
<keyword evidence="9" id="KW-1185">Reference proteome</keyword>
<dbReference type="RefSeq" id="WP_184961056.1">
    <property type="nucleotide sequence ID" value="NZ_JACHIN010000003.1"/>
</dbReference>
<evidence type="ECO:0008006" key="10">
    <source>
        <dbReference type="Google" id="ProtNLM"/>
    </source>
</evidence>
<dbReference type="InterPro" id="IPR001128">
    <property type="entry name" value="Cyt_P450"/>
</dbReference>
<dbReference type="Pfam" id="PF00067">
    <property type="entry name" value="p450"/>
    <property type="match status" value="1"/>
</dbReference>
<dbReference type="InterPro" id="IPR002397">
    <property type="entry name" value="Cyt_P450_B"/>
</dbReference>
<dbReference type="InterPro" id="IPR017972">
    <property type="entry name" value="Cyt_P450_CS"/>
</dbReference>
<reference evidence="8 9" key="1">
    <citation type="submission" date="2020-08" db="EMBL/GenBank/DDBJ databases">
        <title>Genomic Encyclopedia of Type Strains, Phase IV (KMG-IV): sequencing the most valuable type-strain genomes for metagenomic binning, comparative biology and taxonomic classification.</title>
        <authorList>
            <person name="Goeker M."/>
        </authorList>
    </citation>
    <scope>NUCLEOTIDE SEQUENCE [LARGE SCALE GENOMIC DNA]</scope>
    <source>
        <strain evidence="8 9">DSM 45385</strain>
    </source>
</reference>
<protein>
    <recommendedName>
        <fullName evidence="10">Cytochrome P450</fullName>
    </recommendedName>
</protein>
<dbReference type="InterPro" id="IPR036396">
    <property type="entry name" value="Cyt_P450_sf"/>
</dbReference>
<dbReference type="EMBL" id="JACHIN010000003">
    <property type="protein sequence ID" value="MBB5077327.1"/>
    <property type="molecule type" value="Genomic_DNA"/>
</dbReference>
<evidence type="ECO:0000256" key="1">
    <source>
        <dbReference type="ARBA" id="ARBA00010617"/>
    </source>
</evidence>
<comment type="caution">
    <text evidence="8">The sequence shown here is derived from an EMBL/GenBank/DDBJ whole genome shotgun (WGS) entry which is preliminary data.</text>
</comment>
<organism evidence="8 9">
    <name type="scientific">Nonomuraea endophytica</name>
    <dbReference type="NCBI Taxonomy" id="714136"/>
    <lineage>
        <taxon>Bacteria</taxon>
        <taxon>Bacillati</taxon>
        <taxon>Actinomycetota</taxon>
        <taxon>Actinomycetes</taxon>
        <taxon>Streptosporangiales</taxon>
        <taxon>Streptosporangiaceae</taxon>
        <taxon>Nonomuraea</taxon>
    </lineage>
</organism>
<dbReference type="GO" id="GO:0005506">
    <property type="term" value="F:iron ion binding"/>
    <property type="evidence" value="ECO:0007669"/>
    <property type="project" value="InterPro"/>
</dbReference>
<dbReference type="GO" id="GO:0006707">
    <property type="term" value="P:cholesterol catabolic process"/>
    <property type="evidence" value="ECO:0007669"/>
    <property type="project" value="TreeGrafter"/>
</dbReference>
<dbReference type="PROSITE" id="PS00086">
    <property type="entry name" value="CYTOCHROME_P450"/>
    <property type="match status" value="1"/>
</dbReference>
<evidence type="ECO:0000256" key="5">
    <source>
        <dbReference type="ARBA" id="ARBA00023004"/>
    </source>
</evidence>
<evidence type="ECO:0000256" key="4">
    <source>
        <dbReference type="ARBA" id="ARBA00023002"/>
    </source>
</evidence>
<evidence type="ECO:0000313" key="8">
    <source>
        <dbReference type="EMBL" id="MBB5077327.1"/>
    </source>
</evidence>
<evidence type="ECO:0000256" key="2">
    <source>
        <dbReference type="ARBA" id="ARBA00022617"/>
    </source>
</evidence>
<keyword evidence="3 7" id="KW-0479">Metal-binding</keyword>
<dbReference type="PANTHER" id="PTHR46696:SF4">
    <property type="entry name" value="BIOTIN BIOSYNTHESIS CYTOCHROME P450"/>
    <property type="match status" value="1"/>
</dbReference>
<dbReference type="SUPFAM" id="SSF48264">
    <property type="entry name" value="Cytochrome P450"/>
    <property type="match status" value="1"/>
</dbReference>
<keyword evidence="4 7" id="KW-0560">Oxidoreductase</keyword>
<evidence type="ECO:0000256" key="7">
    <source>
        <dbReference type="RuleBase" id="RU000461"/>
    </source>
</evidence>
<keyword evidence="5 7" id="KW-0408">Iron</keyword>
<evidence type="ECO:0000256" key="6">
    <source>
        <dbReference type="ARBA" id="ARBA00023033"/>
    </source>
</evidence>
<keyword evidence="2 7" id="KW-0349">Heme</keyword>
<sequence>MELVYSPYDPAVIEDPFPVYARMRGEAPLYRNEALGFWALSRHADVAAALPDSDLYSSDHGPMIDPGAWGPNARSYLSFVAMDPPDHTRMRAIIARGFTQRRVAALEPMVRRMAAAYVAAAVEKGSFDFATELSARLPLDVISELIGVPLSDRAEIRGRSDALLRYDPNGEMGEDGLKSIIGLGDYYAAIVAERRKSPRDDLVSVLVADDELDDGEIIAFLMLLVGAGAETTTHLLNAAWYHAWRHPGQRAAAFAGAIGEWAAETLRYDTPAHGIARRLTREIELYGERLQPGAKIWLLIGSANRDESAFPEADAYDLTRDTSRAISFGAGRHHCLGAALARLEARVTLEELVRAVEPDYDVDPSGIRRTSHGNVRGMVTLPTTVQPRLRFGHG</sequence>
<dbReference type="GO" id="GO:0020037">
    <property type="term" value="F:heme binding"/>
    <property type="evidence" value="ECO:0007669"/>
    <property type="project" value="InterPro"/>
</dbReference>
<dbReference type="AlphaFoldDB" id="A0A7W8A0L4"/>
<dbReference type="Proteomes" id="UP000568380">
    <property type="component" value="Unassembled WGS sequence"/>
</dbReference>
<keyword evidence="6 7" id="KW-0503">Monooxygenase</keyword>
<dbReference type="GO" id="GO:0008395">
    <property type="term" value="F:steroid hydroxylase activity"/>
    <property type="evidence" value="ECO:0007669"/>
    <property type="project" value="TreeGrafter"/>
</dbReference>
<name>A0A7W8A0L4_9ACTN</name>
<dbReference type="PRINTS" id="PR00359">
    <property type="entry name" value="BP450"/>
</dbReference>
<evidence type="ECO:0000313" key="9">
    <source>
        <dbReference type="Proteomes" id="UP000568380"/>
    </source>
</evidence>
<comment type="similarity">
    <text evidence="1 7">Belongs to the cytochrome P450 family.</text>
</comment>
<gene>
    <name evidence="8" type="ORF">HNR40_002800</name>
</gene>
<dbReference type="GO" id="GO:0036199">
    <property type="term" value="F:cholest-4-en-3-one 26-monooxygenase activity"/>
    <property type="evidence" value="ECO:0007669"/>
    <property type="project" value="TreeGrafter"/>
</dbReference>
<dbReference type="FunFam" id="1.10.630.10:FF:000018">
    <property type="entry name" value="Cytochrome P450 monooxygenase"/>
    <property type="match status" value="1"/>
</dbReference>
<dbReference type="PANTHER" id="PTHR46696">
    <property type="entry name" value="P450, PUTATIVE (EUROFUNG)-RELATED"/>
    <property type="match status" value="1"/>
</dbReference>